<keyword evidence="2" id="KW-1133">Transmembrane helix</keyword>
<gene>
    <name evidence="3" type="ORF">CMC5_038180</name>
</gene>
<dbReference type="EMBL" id="CP012159">
    <property type="protein sequence ID" value="AKT39669.1"/>
    <property type="molecule type" value="Genomic_DNA"/>
</dbReference>
<evidence type="ECO:0000256" key="2">
    <source>
        <dbReference type="SAM" id="Phobius"/>
    </source>
</evidence>
<feature type="transmembrane region" description="Helical" evidence="2">
    <location>
        <begin position="85"/>
        <end position="103"/>
    </location>
</feature>
<keyword evidence="2" id="KW-0812">Transmembrane</keyword>
<feature type="transmembrane region" description="Helical" evidence="2">
    <location>
        <begin position="109"/>
        <end position="125"/>
    </location>
</feature>
<name>A0A0K1EFQ2_CHOCO</name>
<evidence type="ECO:0000313" key="3">
    <source>
        <dbReference type="EMBL" id="AKT39669.1"/>
    </source>
</evidence>
<reference evidence="3 4" key="1">
    <citation type="submission" date="2015-07" db="EMBL/GenBank/DDBJ databases">
        <title>Genome analysis of myxobacterium Chondromyces crocatus Cm c5 reveals a high potential for natural compound synthesis and the genetic basis for the loss of fruiting body formation.</title>
        <authorList>
            <person name="Zaburannyi N."/>
            <person name="Bunk B."/>
            <person name="Maier J."/>
            <person name="Overmann J."/>
            <person name="Mueller R."/>
        </authorList>
    </citation>
    <scope>NUCLEOTIDE SEQUENCE [LARGE SCALE GENOMIC DNA]</scope>
    <source>
        <strain evidence="3 4">Cm c5</strain>
    </source>
</reference>
<proteinExistence type="predicted"/>
<accession>A0A0K1EFQ2</accession>
<sequence length="167" mass="17054">MPTPMTRSSLDAVISIAPEPAITRPPGEPASDGAGGNPCPLETHGAPPASTFVPAGVALGDLPPSTVQALARAATTEGRALGESWVLCSLLLLVAIVCVAWSLPTPGASALLALLCLVLIAREHVRSRQRFRSAVARVGEAHGLSAKEAERAAKALAKAWDTASPGR</sequence>
<keyword evidence="2" id="KW-0472">Membrane</keyword>
<dbReference type="KEGG" id="ccro:CMC5_038180"/>
<protein>
    <submittedName>
        <fullName evidence="3">Uncharacterized protein</fullName>
    </submittedName>
</protein>
<feature type="region of interest" description="Disordered" evidence="1">
    <location>
        <begin position="18"/>
        <end position="46"/>
    </location>
</feature>
<organism evidence="3 4">
    <name type="scientific">Chondromyces crocatus</name>
    <dbReference type="NCBI Taxonomy" id="52"/>
    <lineage>
        <taxon>Bacteria</taxon>
        <taxon>Pseudomonadati</taxon>
        <taxon>Myxococcota</taxon>
        <taxon>Polyangia</taxon>
        <taxon>Polyangiales</taxon>
        <taxon>Polyangiaceae</taxon>
        <taxon>Chondromyces</taxon>
    </lineage>
</organism>
<keyword evidence="4" id="KW-1185">Reference proteome</keyword>
<evidence type="ECO:0000256" key="1">
    <source>
        <dbReference type="SAM" id="MobiDB-lite"/>
    </source>
</evidence>
<dbReference type="Proteomes" id="UP000067626">
    <property type="component" value="Chromosome"/>
</dbReference>
<dbReference type="AlphaFoldDB" id="A0A0K1EFQ2"/>
<evidence type="ECO:0000313" key="4">
    <source>
        <dbReference type="Proteomes" id="UP000067626"/>
    </source>
</evidence>